<keyword evidence="3" id="KW-1185">Reference proteome</keyword>
<dbReference type="Proteomes" id="UP000019132">
    <property type="component" value="Unassembled WGS sequence"/>
</dbReference>
<feature type="region of interest" description="Disordered" evidence="1">
    <location>
        <begin position="269"/>
        <end position="291"/>
    </location>
</feature>
<accession>K3W9H5</accession>
<name>K3W9H5_GLOUD</name>
<dbReference type="HOGENOM" id="CLU_027764_0_0_1"/>
<reference evidence="2" key="3">
    <citation type="submission" date="2015-02" db="UniProtKB">
        <authorList>
            <consortium name="EnsemblProtists"/>
        </authorList>
    </citation>
    <scope>IDENTIFICATION</scope>
    <source>
        <strain evidence="2">DAOM BR144</strain>
    </source>
</reference>
<protein>
    <submittedName>
        <fullName evidence="2">Uncharacterized protein</fullName>
    </submittedName>
</protein>
<evidence type="ECO:0000313" key="2">
    <source>
        <dbReference type="EnsemblProtists" id="PYU1_T001616"/>
    </source>
</evidence>
<evidence type="ECO:0000313" key="3">
    <source>
        <dbReference type="Proteomes" id="UP000019132"/>
    </source>
</evidence>
<organism evidence="2 3">
    <name type="scientific">Globisporangium ultimum (strain ATCC 200006 / CBS 805.95 / DAOM BR144)</name>
    <name type="common">Pythium ultimum</name>
    <dbReference type="NCBI Taxonomy" id="431595"/>
    <lineage>
        <taxon>Eukaryota</taxon>
        <taxon>Sar</taxon>
        <taxon>Stramenopiles</taxon>
        <taxon>Oomycota</taxon>
        <taxon>Peronosporomycetes</taxon>
        <taxon>Pythiales</taxon>
        <taxon>Pythiaceae</taxon>
        <taxon>Globisporangium</taxon>
    </lineage>
</organism>
<dbReference type="EnsemblProtists" id="PYU1_T001616">
    <property type="protein sequence ID" value="PYU1_T001616"/>
    <property type="gene ID" value="PYU1_G001616"/>
</dbReference>
<dbReference type="AlphaFoldDB" id="K3W9H5"/>
<reference evidence="3" key="1">
    <citation type="journal article" date="2010" name="Genome Biol.">
        <title>Genome sequence of the necrotrophic plant pathogen Pythium ultimum reveals original pathogenicity mechanisms and effector repertoire.</title>
        <authorList>
            <person name="Levesque C.A."/>
            <person name="Brouwer H."/>
            <person name="Cano L."/>
            <person name="Hamilton J.P."/>
            <person name="Holt C."/>
            <person name="Huitema E."/>
            <person name="Raffaele S."/>
            <person name="Robideau G.P."/>
            <person name="Thines M."/>
            <person name="Win J."/>
            <person name="Zerillo M.M."/>
            <person name="Beakes G.W."/>
            <person name="Boore J.L."/>
            <person name="Busam D."/>
            <person name="Dumas B."/>
            <person name="Ferriera S."/>
            <person name="Fuerstenberg S.I."/>
            <person name="Gachon C.M."/>
            <person name="Gaulin E."/>
            <person name="Govers F."/>
            <person name="Grenville-Briggs L."/>
            <person name="Horner N."/>
            <person name="Hostetler J."/>
            <person name="Jiang R.H."/>
            <person name="Johnson J."/>
            <person name="Krajaejun T."/>
            <person name="Lin H."/>
            <person name="Meijer H.J."/>
            <person name="Moore B."/>
            <person name="Morris P."/>
            <person name="Phuntmart V."/>
            <person name="Puiu D."/>
            <person name="Shetty J."/>
            <person name="Stajich J.E."/>
            <person name="Tripathy S."/>
            <person name="Wawra S."/>
            <person name="van West P."/>
            <person name="Whitty B.R."/>
            <person name="Coutinho P.M."/>
            <person name="Henrissat B."/>
            <person name="Martin F."/>
            <person name="Thomas P.D."/>
            <person name="Tyler B.M."/>
            <person name="De Vries R.P."/>
            <person name="Kamoun S."/>
            <person name="Yandell M."/>
            <person name="Tisserat N."/>
            <person name="Buell C.R."/>
        </authorList>
    </citation>
    <scope>NUCLEOTIDE SEQUENCE</scope>
    <source>
        <strain evidence="3">DAOM:BR144</strain>
    </source>
</reference>
<proteinExistence type="predicted"/>
<sequence length="291" mass="32928">MKKELHKQRALVVELEAEVLAFRQGKIVVTSDDRAKLSSAWRRIAKSQLMYRRQAEAENTRLKLELQRTIHITQSIRHLLGDKRGQSYTLGPQLKPRKRALSQFQDADGFEELVVDIDTSFRLLDAVFRESGLDRVTSELAKSGRIKTDKNYGGRQYLELTSAAIEPFDSRVASDKLWHVFVALLSLQNGRRAEMVCETEDAFAIRYHPENYDEQRLPRSKLVMKKFSTGSDKIAVVWRAYSQLSGSLVGTMADETGWMTVQPIADSSGFQSSGSITPNQTSILPSKRSAM</sequence>
<dbReference type="eggNOG" id="ENOG502RX4E">
    <property type="taxonomic scope" value="Eukaryota"/>
</dbReference>
<dbReference type="InParanoid" id="K3W9H5"/>
<dbReference type="EMBL" id="GL376626">
    <property type="status" value="NOT_ANNOTATED_CDS"/>
    <property type="molecule type" value="Genomic_DNA"/>
</dbReference>
<feature type="compositionally biased region" description="Polar residues" evidence="1">
    <location>
        <begin position="269"/>
        <end position="284"/>
    </location>
</feature>
<dbReference type="VEuPathDB" id="FungiDB:PYU1_G001616"/>
<reference evidence="3" key="2">
    <citation type="submission" date="2010-04" db="EMBL/GenBank/DDBJ databases">
        <authorList>
            <person name="Buell R."/>
            <person name="Hamilton J."/>
            <person name="Hostetler J."/>
        </authorList>
    </citation>
    <scope>NUCLEOTIDE SEQUENCE [LARGE SCALE GENOMIC DNA]</scope>
    <source>
        <strain evidence="3">DAOM:BR144</strain>
    </source>
</reference>
<evidence type="ECO:0000256" key="1">
    <source>
        <dbReference type="SAM" id="MobiDB-lite"/>
    </source>
</evidence>